<dbReference type="Pfam" id="PF02120">
    <property type="entry name" value="Flg_hook"/>
    <property type="match status" value="1"/>
</dbReference>
<dbReference type="EMBL" id="NPEV01000043">
    <property type="protein sequence ID" value="RAI25631.1"/>
    <property type="molecule type" value="Genomic_DNA"/>
</dbReference>
<sequence>MSRVPATSFTPRSAPVVSVSAQAGAAGAQGGQLIAARVVEVREDGSVRLATRDGQFSVKPTVPLEVGTRLMLQIEGAGSQVKLVIHADGKPAPTLPGGGPGAQAGGGQPAPPTPVSVPATGVQVPQPGGYPAPLPAGPPLPGTATAVQPAVPGAIPTATVAQAVGAGTAVPAGANAQAGVPGAPAPAPAGAAATAGAIPPANVSPAPSGATPSGALQGSGPPPLAQGQVAPQGGTAQPAPAAQAPLPQANTASNPAQVAQQAAAYAAKPGQSAPTATQAGPQTAATGTAPAGTATPGAPTTGAGGAPVPPSTSILARAALSEMVHTAASRQDSLAPLFANLNAVASHGGNTLPDPVMKAVQQLLGLRLPTNAPVTGEQMRLAVQSSGIFQEAQLATGQAAAASGDMKSALLVLRNVLTTWLGADAAANVAATTKPGARPGAPRKAGTPAGQRAATPSLTASSTGTQAMRALLAQTDAALDRVRLSQFASRADDDGAPAQAARGHDWTFEIPLALGRQTPIAQFRIARDKEKGKNGKSRIWRVQFSMDFEPLGAINGQVALCDSDVSVTVFAEREETSELLRGALGDLRGALSDAAFGVEEVQVHTGTPDFPTGAPGAGTHVDTET</sequence>
<feature type="compositionally biased region" description="Gly residues" evidence="1">
    <location>
        <begin position="96"/>
        <end position="108"/>
    </location>
</feature>
<dbReference type="AlphaFoldDB" id="A0A327JI16"/>
<feature type="region of interest" description="Disordered" evidence="1">
    <location>
        <begin position="606"/>
        <end position="625"/>
    </location>
</feature>
<keyword evidence="4" id="KW-1185">Reference proteome</keyword>
<dbReference type="InterPro" id="IPR021136">
    <property type="entry name" value="Flagellar_hook_control-like_C"/>
</dbReference>
<organism evidence="3 4">
    <name type="scientific">Rhodobium orientis</name>
    <dbReference type="NCBI Taxonomy" id="34017"/>
    <lineage>
        <taxon>Bacteria</taxon>
        <taxon>Pseudomonadati</taxon>
        <taxon>Pseudomonadota</taxon>
        <taxon>Alphaproteobacteria</taxon>
        <taxon>Hyphomicrobiales</taxon>
        <taxon>Rhodobiaceae</taxon>
        <taxon>Rhodobium</taxon>
    </lineage>
</organism>
<proteinExistence type="predicted"/>
<feature type="compositionally biased region" description="Low complexity" evidence="1">
    <location>
        <begin position="225"/>
        <end position="301"/>
    </location>
</feature>
<dbReference type="Proteomes" id="UP000249299">
    <property type="component" value="Unassembled WGS sequence"/>
</dbReference>
<feature type="compositionally biased region" description="Pro residues" evidence="1">
    <location>
        <begin position="128"/>
        <end position="141"/>
    </location>
</feature>
<evidence type="ECO:0000259" key="2">
    <source>
        <dbReference type="Pfam" id="PF02120"/>
    </source>
</evidence>
<evidence type="ECO:0000313" key="4">
    <source>
        <dbReference type="Proteomes" id="UP000249299"/>
    </source>
</evidence>
<reference evidence="3 4" key="1">
    <citation type="submission" date="2017-07" db="EMBL/GenBank/DDBJ databases">
        <title>Draft Genome Sequences of Select Purple Nonsulfur Bacteria.</title>
        <authorList>
            <person name="Lasarre B."/>
            <person name="Mckinlay J.B."/>
        </authorList>
    </citation>
    <scope>NUCLEOTIDE SEQUENCE [LARGE SCALE GENOMIC DNA]</scope>
    <source>
        <strain evidence="3 4">DSM 11290</strain>
    </source>
</reference>
<dbReference type="InterPro" id="IPR038610">
    <property type="entry name" value="FliK-like_C_sf"/>
</dbReference>
<accession>A0A327JI16</accession>
<feature type="region of interest" description="Disordered" evidence="1">
    <location>
        <begin position="88"/>
        <end position="145"/>
    </location>
</feature>
<evidence type="ECO:0000313" key="3">
    <source>
        <dbReference type="EMBL" id="RAI25631.1"/>
    </source>
</evidence>
<gene>
    <name evidence="3" type="ORF">CH339_17280</name>
</gene>
<feature type="domain" description="Flagellar hook-length control protein-like C-terminal" evidence="2">
    <location>
        <begin position="532"/>
        <end position="609"/>
    </location>
</feature>
<feature type="region of interest" description="Disordered" evidence="1">
    <location>
        <begin position="202"/>
        <end position="310"/>
    </location>
</feature>
<comment type="caution">
    <text evidence="3">The sequence shown here is derived from an EMBL/GenBank/DDBJ whole genome shotgun (WGS) entry which is preliminary data.</text>
</comment>
<feature type="region of interest" description="Disordered" evidence="1">
    <location>
        <begin position="433"/>
        <end position="462"/>
    </location>
</feature>
<dbReference type="OrthoDB" id="7941698at2"/>
<name>A0A327JI16_9HYPH</name>
<dbReference type="Gene3D" id="3.30.750.140">
    <property type="match status" value="1"/>
</dbReference>
<evidence type="ECO:0000256" key="1">
    <source>
        <dbReference type="SAM" id="MobiDB-lite"/>
    </source>
</evidence>
<protein>
    <recommendedName>
        <fullName evidence="2">Flagellar hook-length control protein-like C-terminal domain-containing protein</fullName>
    </recommendedName>
</protein>